<accession>A0ABR4M8I9</accession>
<evidence type="ECO:0000256" key="4">
    <source>
        <dbReference type="ARBA" id="ARBA00023128"/>
    </source>
</evidence>
<sequence length="1432" mass="163699">MSNPPAQNQYLTQEDVTKMIKGIFETLEANKATTTKESRQDAQPSILAREMILHNFPKLNANNWDKWVKHAVRALKGVKVLYLFKDTGEKEFEDAMDLVKTEAERSIDEQQAFTILRAGMDEETQLATEGIETVSKCWTTLKAQFAISTSRKHCNMMEEIAEHMKWQDGDQATSKWHSIRHRLAETTEYAPLGRDQLITHFMARPIVKCWMMHLPPKIAEIFERQIRQGNGTWNDVMEKIDDEILISSNRQRESNQTDSSKAKQTRNAGKPKCFFCQKIGHKEEECRNKQTWEQRKISANMSHMDPSSKKTPDYWIVDSGTTHHLTGDLTRLYSFQRIDPIPVHWGGLRLVTNTYGLAKIDVGGSEVTINVYHVDGLNQNLLSVRQLCRKRIEVLALEHGAFIRKNYKRTDLTEKDGLYTIPCMGGMDMRMKTIPCEEAHVKFGHVGEQKLRKLHQQSADKHSWKIAAKPTNFHCQTCVKGKITKTNGHSHTLPSQEPLDLIHMDISGNHPIGIDKTQYYIIIVDDASKYKWVLPIQQRKDTAEVLNSWKKRIELKMNKTIKAFRTDNAPELKKLTLQWQASHGSEAQFTIPGTSSQNGIAERAIRTINDSVRTILADSSMPTSFWPYAATHSAYIANRASIRDAKSPFELFFNIAPNNMHIHRWGCKVVFHNVYNKNPNTRQRNKLETRGREGILLAIDEKVTGRYTCWDIMKNKTFVTESLQFFENISGGDLLESDQPNKDVSTPEELVQEEQANHEDDQSTPRQGMNTLGENNQVDHQVNELETQDDNLAIQEPQNPNMDDDEYVTPEGQDMMIDGQDEDTEAEETQKDVEQDSTNEIEDTPDTVQRRIDSQLHDLYIRGILKRPYNIFQQDEKNDENPQAKRIRAMMATMLKREPGTYAEAIMHPTHASEWREAIDAEIRTLRKFGTWTEVPFRNGIKLVNTKFIFKIKPSTDEQPERFKARLVAQGFRQEQGVDFHETYAPTPKQTTTRAFFAMVCGLNLECRKVDARNAFAQAKLEEMVYVNPPPHLKKPDTIWKLNKALYGLRQASHAWRNTIIPCLNKLGLVKCPDDECIMINPQKRIIVLVYVDDIAVAGPDKPQISQLIEGLAKMIEIKDMGELKTFLGMEVNRNRDKGKMWLSQKQYIMKMSEELDITAPRAKPVSTPIAAWETLEPIREEEKSVDKKTYQSLIGTLMYPSVMTRPDIAFATAMLSQHNSNPAERHLDAAKRVARYLRDTASLGIGFSLRRSGGMEESLIGYSDADYANSKDRKSVSGMVFTLAGGPIKWKAQKQRSVATSTTEAEYVGFTPCAKEGIWIHRMIQWCLERLQFDGKRSKTAQTIKLRANTLIYGDNQAALKIANNLGASDKTKHIDIQHHAVKDWIQQGKVKLEYVATEDMLADGLTKPLNNVKFNKFRSQMNISIPGESE</sequence>
<dbReference type="InterPro" id="IPR043502">
    <property type="entry name" value="DNA/RNA_pol_sf"/>
</dbReference>
<feature type="region of interest" description="Disordered" evidence="5">
    <location>
        <begin position="246"/>
        <end position="266"/>
    </location>
</feature>
<evidence type="ECO:0000313" key="7">
    <source>
        <dbReference type="EMBL" id="KAL2884594.1"/>
    </source>
</evidence>
<gene>
    <name evidence="7" type="ORF">HOO65_110065</name>
</gene>
<dbReference type="InterPro" id="IPR001584">
    <property type="entry name" value="Integrase_cat-core"/>
</dbReference>
<feature type="region of interest" description="Disordered" evidence="5">
    <location>
        <begin position="792"/>
        <end position="847"/>
    </location>
</feature>
<dbReference type="CDD" id="cd09272">
    <property type="entry name" value="RNase_HI_RT_Ty1"/>
    <property type="match status" value="1"/>
</dbReference>
<dbReference type="PANTHER" id="PTHR11439:SF483">
    <property type="entry name" value="PEPTIDE SYNTHASE GLIP-LIKE, PUTATIVE (AFU_ORTHOLOGUE AFUA_3G12920)-RELATED"/>
    <property type="match status" value="1"/>
</dbReference>
<feature type="compositionally biased region" description="Acidic residues" evidence="5">
    <location>
        <begin position="835"/>
        <end position="845"/>
    </location>
</feature>
<dbReference type="InterPro" id="IPR036397">
    <property type="entry name" value="RNaseH_sf"/>
</dbReference>
<proteinExistence type="predicted"/>
<reference evidence="7 8" key="1">
    <citation type="submission" date="2020-05" db="EMBL/GenBank/DDBJ databases">
        <title>Ceratocystis lukuohia genome.</title>
        <authorList>
            <person name="Harrington T.C."/>
            <person name="Kim K."/>
            <person name="Mayers C.G."/>
        </authorList>
    </citation>
    <scope>NUCLEOTIDE SEQUENCE [LARGE SCALE GENOMIC DNA]</scope>
    <source>
        <strain evidence="7 8">C4212</strain>
    </source>
</reference>
<dbReference type="SUPFAM" id="SSF53098">
    <property type="entry name" value="Ribonuclease H-like"/>
    <property type="match status" value="1"/>
</dbReference>
<dbReference type="EMBL" id="JABSNW010000011">
    <property type="protein sequence ID" value="KAL2884594.1"/>
    <property type="molecule type" value="Genomic_DNA"/>
</dbReference>
<dbReference type="Gene3D" id="3.30.420.10">
    <property type="entry name" value="Ribonuclease H-like superfamily/Ribonuclease H"/>
    <property type="match status" value="1"/>
</dbReference>
<comment type="caution">
    <text evidence="7">The sequence shown here is derived from an EMBL/GenBank/DDBJ whole genome shotgun (WGS) entry which is preliminary data.</text>
</comment>
<evidence type="ECO:0000256" key="3">
    <source>
        <dbReference type="ARBA" id="ARBA00022884"/>
    </source>
</evidence>
<feature type="compositionally biased region" description="Polar residues" evidence="5">
    <location>
        <begin position="764"/>
        <end position="774"/>
    </location>
</feature>
<keyword evidence="8" id="KW-1185">Reference proteome</keyword>
<evidence type="ECO:0000259" key="6">
    <source>
        <dbReference type="PROSITE" id="PS50994"/>
    </source>
</evidence>
<evidence type="ECO:0000256" key="5">
    <source>
        <dbReference type="SAM" id="MobiDB-lite"/>
    </source>
</evidence>
<dbReference type="RefSeq" id="XP_070855775.1">
    <property type="nucleotide sequence ID" value="XM_071001745.1"/>
</dbReference>
<evidence type="ECO:0000313" key="8">
    <source>
        <dbReference type="Proteomes" id="UP001610728"/>
    </source>
</evidence>
<keyword evidence="2" id="KW-0064">Aspartyl protease</keyword>
<dbReference type="Pfam" id="PF22936">
    <property type="entry name" value="Pol_BBD"/>
    <property type="match status" value="1"/>
</dbReference>
<keyword evidence="3" id="KW-0694">RNA-binding</keyword>
<dbReference type="PROSITE" id="PS50994">
    <property type="entry name" value="INTEGRASE"/>
    <property type="match status" value="1"/>
</dbReference>
<feature type="domain" description="Integrase catalytic" evidence="6">
    <location>
        <begin position="494"/>
        <end position="656"/>
    </location>
</feature>
<dbReference type="GeneID" id="98121743"/>
<dbReference type="Pfam" id="PF07727">
    <property type="entry name" value="RVT_2"/>
    <property type="match status" value="1"/>
</dbReference>
<keyword evidence="4" id="KW-0496">Mitochondrion</keyword>
<dbReference type="Pfam" id="PF00665">
    <property type="entry name" value="rve"/>
    <property type="match status" value="1"/>
</dbReference>
<dbReference type="InterPro" id="IPR036875">
    <property type="entry name" value="Znf_CCHC_sf"/>
</dbReference>
<feature type="region of interest" description="Disordered" evidence="5">
    <location>
        <begin position="733"/>
        <end position="774"/>
    </location>
</feature>
<dbReference type="InterPro" id="IPR054722">
    <property type="entry name" value="PolX-like_BBD"/>
</dbReference>
<dbReference type="SUPFAM" id="SSF57756">
    <property type="entry name" value="Retrovirus zinc finger-like domains"/>
    <property type="match status" value="1"/>
</dbReference>
<keyword evidence="2" id="KW-0378">Hydrolase</keyword>
<comment type="subcellular location">
    <subcellularLocation>
        <location evidence="1">Mitochondrion</location>
    </subcellularLocation>
</comment>
<dbReference type="SUPFAM" id="SSF56672">
    <property type="entry name" value="DNA/RNA polymerases"/>
    <property type="match status" value="1"/>
</dbReference>
<dbReference type="InterPro" id="IPR013103">
    <property type="entry name" value="RVT_2"/>
</dbReference>
<dbReference type="PANTHER" id="PTHR11439">
    <property type="entry name" value="GAG-POL-RELATED RETROTRANSPOSON"/>
    <property type="match status" value="1"/>
</dbReference>
<dbReference type="InterPro" id="IPR012337">
    <property type="entry name" value="RNaseH-like_sf"/>
</dbReference>
<name>A0ABR4M8I9_9PEZI</name>
<dbReference type="Proteomes" id="UP001610728">
    <property type="component" value="Unassembled WGS sequence"/>
</dbReference>
<organism evidence="7 8">
    <name type="scientific">Ceratocystis lukuohia</name>
    <dbReference type="NCBI Taxonomy" id="2019550"/>
    <lineage>
        <taxon>Eukaryota</taxon>
        <taxon>Fungi</taxon>
        <taxon>Dikarya</taxon>
        <taxon>Ascomycota</taxon>
        <taxon>Pezizomycotina</taxon>
        <taxon>Sordariomycetes</taxon>
        <taxon>Hypocreomycetidae</taxon>
        <taxon>Microascales</taxon>
        <taxon>Ceratocystidaceae</taxon>
        <taxon>Ceratocystis</taxon>
    </lineage>
</organism>
<protein>
    <submittedName>
        <fullName evidence="7">Retrovirus-related Pol polyprotein from transposon TNT 1-94</fullName>
    </submittedName>
</protein>
<keyword evidence="2" id="KW-0645">Protease</keyword>
<evidence type="ECO:0000256" key="2">
    <source>
        <dbReference type="ARBA" id="ARBA00022750"/>
    </source>
</evidence>
<evidence type="ECO:0000256" key="1">
    <source>
        <dbReference type="ARBA" id="ARBA00004173"/>
    </source>
</evidence>